<dbReference type="InterPro" id="IPR021266">
    <property type="entry name" value="Kdo_hydroxlase"/>
</dbReference>
<evidence type="ECO:0000313" key="1">
    <source>
        <dbReference type="EMBL" id="OMQ27230.1"/>
    </source>
</evidence>
<organism evidence="1 2">
    <name type="scientific">Serratia oryzae</name>
    <dbReference type="NCBI Taxonomy" id="2034155"/>
    <lineage>
        <taxon>Bacteria</taxon>
        <taxon>Pseudomonadati</taxon>
        <taxon>Pseudomonadota</taxon>
        <taxon>Gammaproteobacteria</taxon>
        <taxon>Enterobacterales</taxon>
        <taxon>Yersiniaceae</taxon>
        <taxon>Serratia</taxon>
    </lineage>
</organism>
<dbReference type="STRING" id="2034155.BMI79_02570"/>
<evidence type="ECO:0000313" key="2">
    <source>
        <dbReference type="Proteomes" id="UP000216021"/>
    </source>
</evidence>
<dbReference type="AlphaFoldDB" id="A0A1S8CQQ0"/>
<dbReference type="Proteomes" id="UP000216021">
    <property type="component" value="Unassembled WGS sequence"/>
</dbReference>
<name>A0A1S8CQQ0_9GAMM</name>
<protein>
    <submittedName>
        <fullName evidence="1">3-deoxy-D-manno-oct-2-ulosonic acid (Kdo) hydroxylase</fullName>
    </submittedName>
</protein>
<proteinExistence type="predicted"/>
<dbReference type="OrthoDB" id="21302at2"/>
<keyword evidence="2" id="KW-1185">Reference proteome</keyword>
<comment type="caution">
    <text evidence="1">The sequence shown here is derived from an EMBL/GenBank/DDBJ whole genome shotgun (WGS) entry which is preliminary data.</text>
</comment>
<reference evidence="1 2" key="1">
    <citation type="submission" date="2016-11" db="EMBL/GenBank/DDBJ databases">
        <title>Rahnella oryzae sp. nov., isolated from rice root.</title>
        <authorList>
            <person name="Zhang X.-X."/>
            <person name="Zhang J."/>
        </authorList>
    </citation>
    <scope>NUCLEOTIDE SEQUENCE [LARGE SCALE GENOMIC DNA]</scope>
    <source>
        <strain evidence="1 2">J11-6</strain>
    </source>
</reference>
<dbReference type="RefSeq" id="WP_076940266.1">
    <property type="nucleotide sequence ID" value="NZ_MOXD01000001.1"/>
</dbReference>
<sequence length="299" mass="34311">MSDIKITPEAAIMRLPYQDWSTTSPSSIDAVAALEQGKVLFFPHLAFNLTDTEKTLLTPELADPKRKNISYQPKLQKLTGVAVEKQREAIQKLLAHHHRACQELVTSVLPEYRHTLHTPTNSLRLHPISAWKACNSWRKDDTRLHVDAFPSRPNYGERILRIFTNINPHGENRLWRVGEPFPELAQRFLPRLGRYSPLISWVQDKVGITKTRRSHYDHLMLQMHDAMKADMEYQNNGPQQAIEFPPGSSWICFSDQTPHAAMSGQFMLEQTFLLPVKAMKTPQNSPLKVLEAMLHKPLI</sequence>
<gene>
    <name evidence="1" type="ORF">BMI79_02570</name>
</gene>
<accession>A0A1S8CQQ0</accession>
<dbReference type="Pfam" id="PF11004">
    <property type="entry name" value="Kdo_hydroxy"/>
    <property type="match status" value="1"/>
</dbReference>
<dbReference type="EMBL" id="MOXD01000001">
    <property type="protein sequence ID" value="OMQ27230.1"/>
    <property type="molecule type" value="Genomic_DNA"/>
</dbReference>